<dbReference type="InterPro" id="IPR002656">
    <property type="entry name" value="Acyl_transf_3_dom"/>
</dbReference>
<feature type="transmembrane region" description="Helical" evidence="1">
    <location>
        <begin position="113"/>
        <end position="138"/>
    </location>
</feature>
<sequence length="400" mass="43576">MSSSDFDPMPTSYAFVEREPKPETVLGASRPLIASLTGVRALAAGWVVLDHFQSQIFAVAPVSNLLKQYIGAGYLGVEVFFVLSGFILAYNYSDRFAKRRKQLYFDFIVLRIARIYPVHIVTLSALGLLFLAASMLHISLNAVYAPSNFLANLFLLQVIPPFFALNGPAWSISAEFFAYLAFPFLALWLSSMKTAAKGFLFSAITCITGTAGILIISTYNAMPTSYSLIWLRIATEFTTGCLMYSGWRHLGKRRHGKAWGWTALGSAAAVAGIIAVMGGSGPQALASVPLIAVFVLSCGGSTGIVGNILSSRLLQWGGRISYSVYMTHFLVLSLMPRFIPAERFGEGPFAAGSALTVYFLMVIAVGAGTYYFIENPARRLISKRWARRRGEGFAKPVEAS</sequence>
<dbReference type="Proteomes" id="UP001202922">
    <property type="component" value="Unassembled WGS sequence"/>
</dbReference>
<keyword evidence="4" id="KW-1185">Reference proteome</keyword>
<dbReference type="GO" id="GO:0016746">
    <property type="term" value="F:acyltransferase activity"/>
    <property type="evidence" value="ECO:0007669"/>
    <property type="project" value="UniProtKB-KW"/>
</dbReference>
<evidence type="ECO:0000259" key="2">
    <source>
        <dbReference type="Pfam" id="PF01757"/>
    </source>
</evidence>
<keyword evidence="1" id="KW-0472">Membrane</keyword>
<feature type="transmembrane region" description="Helical" evidence="1">
    <location>
        <begin position="284"/>
        <end position="310"/>
    </location>
</feature>
<proteinExistence type="predicted"/>
<evidence type="ECO:0000256" key="1">
    <source>
        <dbReference type="SAM" id="Phobius"/>
    </source>
</evidence>
<dbReference type="InterPro" id="IPR050879">
    <property type="entry name" value="Acyltransferase_3"/>
</dbReference>
<keyword evidence="3" id="KW-0012">Acyltransferase</keyword>
<feature type="transmembrane region" description="Helical" evidence="1">
    <location>
        <begin position="69"/>
        <end position="92"/>
    </location>
</feature>
<feature type="transmembrane region" description="Helical" evidence="1">
    <location>
        <begin position="322"/>
        <end position="339"/>
    </location>
</feature>
<organism evidence="3 4">
    <name type="scientific">Sinomonas terrae</name>
    <dbReference type="NCBI Taxonomy" id="2908838"/>
    <lineage>
        <taxon>Bacteria</taxon>
        <taxon>Bacillati</taxon>
        <taxon>Actinomycetota</taxon>
        <taxon>Actinomycetes</taxon>
        <taxon>Micrococcales</taxon>
        <taxon>Micrococcaceae</taxon>
        <taxon>Sinomonas</taxon>
    </lineage>
</organism>
<evidence type="ECO:0000313" key="4">
    <source>
        <dbReference type="Proteomes" id="UP001202922"/>
    </source>
</evidence>
<feature type="transmembrane region" description="Helical" evidence="1">
    <location>
        <begin position="158"/>
        <end position="187"/>
    </location>
</feature>
<evidence type="ECO:0000313" key="3">
    <source>
        <dbReference type="EMBL" id="MCH6471810.1"/>
    </source>
</evidence>
<feature type="transmembrane region" description="Helical" evidence="1">
    <location>
        <begin position="199"/>
        <end position="222"/>
    </location>
</feature>
<keyword evidence="1" id="KW-1133">Transmembrane helix</keyword>
<accession>A0ABS9U5E5</accession>
<feature type="domain" description="Acyltransferase 3" evidence="2">
    <location>
        <begin position="34"/>
        <end position="363"/>
    </location>
</feature>
<dbReference type="EMBL" id="JAKZBV010000001">
    <property type="protein sequence ID" value="MCH6471810.1"/>
    <property type="molecule type" value="Genomic_DNA"/>
</dbReference>
<name>A0ABS9U5E5_9MICC</name>
<feature type="transmembrane region" description="Helical" evidence="1">
    <location>
        <begin position="351"/>
        <end position="373"/>
    </location>
</feature>
<protein>
    <submittedName>
        <fullName evidence="3">Acyltransferase</fullName>
    </submittedName>
</protein>
<dbReference type="Pfam" id="PF01757">
    <property type="entry name" value="Acyl_transf_3"/>
    <property type="match status" value="1"/>
</dbReference>
<dbReference type="RefSeq" id="WP_241055748.1">
    <property type="nucleotide sequence ID" value="NZ_JAKZBV010000001.1"/>
</dbReference>
<feature type="transmembrane region" description="Helical" evidence="1">
    <location>
        <begin position="259"/>
        <end position="278"/>
    </location>
</feature>
<gene>
    <name evidence="3" type="ORF">L0M17_17860</name>
</gene>
<dbReference type="PANTHER" id="PTHR23028">
    <property type="entry name" value="ACETYLTRANSFERASE"/>
    <property type="match status" value="1"/>
</dbReference>
<comment type="caution">
    <text evidence="3">The sequence shown here is derived from an EMBL/GenBank/DDBJ whole genome shotgun (WGS) entry which is preliminary data.</text>
</comment>
<keyword evidence="3" id="KW-0808">Transferase</keyword>
<keyword evidence="1" id="KW-0812">Transmembrane</keyword>
<feature type="transmembrane region" description="Helical" evidence="1">
    <location>
        <begin position="228"/>
        <end position="247"/>
    </location>
</feature>
<dbReference type="PANTHER" id="PTHR23028:SF53">
    <property type="entry name" value="ACYL_TRANSF_3 DOMAIN-CONTAINING PROTEIN"/>
    <property type="match status" value="1"/>
</dbReference>
<reference evidence="3 4" key="1">
    <citation type="submission" date="2022-03" db="EMBL/GenBank/DDBJ databases">
        <title>Sinomonas sp. isolated from a soil.</title>
        <authorList>
            <person name="Han J."/>
            <person name="Kim D.-U."/>
        </authorList>
    </citation>
    <scope>NUCLEOTIDE SEQUENCE [LARGE SCALE GENOMIC DNA]</scope>
    <source>
        <strain evidence="3 4">5-5</strain>
    </source>
</reference>